<evidence type="ECO:0000313" key="2">
    <source>
        <dbReference type="EMBL" id="MFD1428093.1"/>
    </source>
</evidence>
<dbReference type="EMBL" id="JBHTNU010000017">
    <property type="protein sequence ID" value="MFD1428093.1"/>
    <property type="molecule type" value="Genomic_DNA"/>
</dbReference>
<accession>A0ABW4CDV5</accession>
<sequence length="92" mass="10442">MLYQRLLALVLLCIPGVAGVYGWTLMKNVIFETLAGKPFAWLPFLGGLLLFVLGMLFIAGFLFYRESKRNNVQPMLLPRKKKKLTPKNGVEK</sequence>
<protein>
    <submittedName>
        <fullName evidence="2">DUF2627 family protein</fullName>
    </submittedName>
</protein>
<keyword evidence="1" id="KW-0472">Membrane</keyword>
<dbReference type="RefSeq" id="WP_380166678.1">
    <property type="nucleotide sequence ID" value="NZ_JBHTNU010000017.1"/>
</dbReference>
<gene>
    <name evidence="2" type="ORF">ACFQ4Y_14390</name>
</gene>
<feature type="transmembrane region" description="Helical" evidence="1">
    <location>
        <begin position="38"/>
        <end position="64"/>
    </location>
</feature>
<comment type="caution">
    <text evidence="2">The sequence shown here is derived from an EMBL/GenBank/DDBJ whole genome shotgun (WGS) entry which is preliminary data.</text>
</comment>
<dbReference type="Pfam" id="PF11118">
    <property type="entry name" value="DUF2627"/>
    <property type="match status" value="1"/>
</dbReference>
<keyword evidence="3" id="KW-1185">Reference proteome</keyword>
<evidence type="ECO:0000313" key="3">
    <source>
        <dbReference type="Proteomes" id="UP001597282"/>
    </source>
</evidence>
<evidence type="ECO:0000256" key="1">
    <source>
        <dbReference type="SAM" id="Phobius"/>
    </source>
</evidence>
<organism evidence="2 3">
    <name type="scientific">Kroppenstedtia sanguinis</name>
    <dbReference type="NCBI Taxonomy" id="1380684"/>
    <lineage>
        <taxon>Bacteria</taxon>
        <taxon>Bacillati</taxon>
        <taxon>Bacillota</taxon>
        <taxon>Bacilli</taxon>
        <taxon>Bacillales</taxon>
        <taxon>Thermoactinomycetaceae</taxon>
        <taxon>Kroppenstedtia</taxon>
    </lineage>
</organism>
<proteinExistence type="predicted"/>
<name>A0ABW4CDV5_9BACL</name>
<keyword evidence="1" id="KW-0812">Transmembrane</keyword>
<reference evidence="3" key="1">
    <citation type="journal article" date="2019" name="Int. J. Syst. Evol. Microbiol.">
        <title>The Global Catalogue of Microorganisms (GCM) 10K type strain sequencing project: providing services to taxonomists for standard genome sequencing and annotation.</title>
        <authorList>
            <consortium name="The Broad Institute Genomics Platform"/>
            <consortium name="The Broad Institute Genome Sequencing Center for Infectious Disease"/>
            <person name="Wu L."/>
            <person name="Ma J."/>
        </authorList>
    </citation>
    <scope>NUCLEOTIDE SEQUENCE [LARGE SCALE GENOMIC DNA]</scope>
    <source>
        <strain evidence="3">S1</strain>
    </source>
</reference>
<keyword evidence="1" id="KW-1133">Transmembrane helix</keyword>
<dbReference type="InterPro" id="IPR020138">
    <property type="entry name" value="Uncharacterised_YqzF"/>
</dbReference>
<dbReference type="Proteomes" id="UP001597282">
    <property type="component" value="Unassembled WGS sequence"/>
</dbReference>